<evidence type="ECO:0000313" key="6">
    <source>
        <dbReference type="EMBL" id="UOQ75003.1"/>
    </source>
</evidence>
<dbReference type="AlphaFoldDB" id="A0A8T9QJP5"/>
<dbReference type="SUPFAM" id="SSF53901">
    <property type="entry name" value="Thiolase-like"/>
    <property type="match status" value="1"/>
</dbReference>
<evidence type="ECO:0000259" key="5">
    <source>
        <dbReference type="PROSITE" id="PS52004"/>
    </source>
</evidence>
<dbReference type="PANTHER" id="PTHR11712:SF347">
    <property type="entry name" value="BETA KETOACYL-ACYL CARRIER PROTEIN SYNTHASE"/>
    <property type="match status" value="1"/>
</dbReference>
<dbReference type="Pfam" id="PF00109">
    <property type="entry name" value="ketoacyl-synt"/>
    <property type="match status" value="1"/>
</dbReference>
<dbReference type="EMBL" id="CP095046">
    <property type="protein sequence ID" value="UOQ75003.1"/>
    <property type="molecule type" value="Genomic_DNA"/>
</dbReference>
<dbReference type="InterPro" id="IPR014031">
    <property type="entry name" value="Ketoacyl_synth_C"/>
</dbReference>
<evidence type="ECO:0000256" key="4">
    <source>
        <dbReference type="SAM" id="MobiDB-lite"/>
    </source>
</evidence>
<reference evidence="6" key="1">
    <citation type="submission" date="2022-04" db="EMBL/GenBank/DDBJ databases">
        <title>Hymenobacter sp. isolated from the air.</title>
        <authorList>
            <person name="Won M."/>
            <person name="Lee C.-M."/>
            <person name="Woen H.-Y."/>
            <person name="Kwon S.-W."/>
        </authorList>
    </citation>
    <scope>NUCLEOTIDE SEQUENCE</scope>
    <source>
        <strain evidence="6">5116S-3</strain>
    </source>
</reference>
<evidence type="ECO:0000256" key="3">
    <source>
        <dbReference type="RuleBase" id="RU003694"/>
    </source>
</evidence>
<feature type="compositionally biased region" description="Basic and acidic residues" evidence="4">
    <location>
        <begin position="92"/>
        <end position="117"/>
    </location>
</feature>
<evidence type="ECO:0000313" key="7">
    <source>
        <dbReference type="Proteomes" id="UP000831796"/>
    </source>
</evidence>
<keyword evidence="2 3" id="KW-0808">Transferase</keyword>
<dbReference type="Proteomes" id="UP000831796">
    <property type="component" value="Chromosome"/>
</dbReference>
<feature type="domain" description="Ketosynthase family 3 (KS3)" evidence="5">
    <location>
        <begin position="1"/>
        <end position="469"/>
    </location>
</feature>
<keyword evidence="7" id="KW-1185">Reference proteome</keyword>
<protein>
    <recommendedName>
        <fullName evidence="5">Ketosynthase family 3 (KS3) domain-containing protein</fullName>
    </recommendedName>
</protein>
<organism evidence="6 7">
    <name type="scientific">Hymenobacter cellulosilyticus</name>
    <dbReference type="NCBI Taxonomy" id="2932248"/>
    <lineage>
        <taxon>Bacteria</taxon>
        <taxon>Pseudomonadati</taxon>
        <taxon>Bacteroidota</taxon>
        <taxon>Cytophagia</taxon>
        <taxon>Cytophagales</taxon>
        <taxon>Hymenobacteraceae</taxon>
        <taxon>Hymenobacter</taxon>
    </lineage>
</organism>
<dbReference type="InterPro" id="IPR016039">
    <property type="entry name" value="Thiolase-like"/>
</dbReference>
<name>A0A8T9QJP5_9BACT</name>
<dbReference type="PANTHER" id="PTHR11712">
    <property type="entry name" value="POLYKETIDE SYNTHASE-RELATED"/>
    <property type="match status" value="1"/>
</dbReference>
<dbReference type="PROSITE" id="PS52004">
    <property type="entry name" value="KS3_2"/>
    <property type="match status" value="1"/>
</dbReference>
<dbReference type="Pfam" id="PF02801">
    <property type="entry name" value="Ketoacyl-synt_C"/>
    <property type="match status" value="1"/>
</dbReference>
<evidence type="ECO:0000256" key="1">
    <source>
        <dbReference type="ARBA" id="ARBA00008467"/>
    </source>
</evidence>
<sequence length="470" mass="49049">MTNFPADSLIIIRGRGRVSALGLEPAPAVANSSFTAHASGPPVAALPAAAEAALSALRRSHSAYRPLDRTVLLALLTARQATTEANWYPQADRLRPQDDRQQPHPDNLHPQGDRQRPQADSLHPQPATLLPHTDSQHPQADSYVPQGDSLQPHTDSLLPQAATPSLAVSIGSSRGATGRLEQFHHEFLTEGTVPVAASPLTTLGNVASWVAYDAGTTGGAALSHSSTCSSAFQALGNALAWLRAGMAQRFLAGGTEAPLTAFTLAQMQALGIYSLFSASEFPCRPGAGKPSTFVLGEGAAIFALEKVSRVALAAEQARHPTTPLLCLEAVGFGFEAIGSKTGLSPDGQHFQTAMREALRQAGTAPASVDAVVLHSPGTPAGDAAERRALQAVFGENQPDLVSNKWRIGHTLGASAALSLDFACQILTSQHWPAPPFPTDLTPVPTRPIRRVLINAAGFGGNAASALVSVV</sequence>
<dbReference type="InterPro" id="IPR014030">
    <property type="entry name" value="Ketoacyl_synth_N"/>
</dbReference>
<dbReference type="InterPro" id="IPR020841">
    <property type="entry name" value="PKS_Beta-ketoAc_synthase_dom"/>
</dbReference>
<dbReference type="Gene3D" id="3.40.47.10">
    <property type="match status" value="1"/>
</dbReference>
<proteinExistence type="inferred from homology"/>
<evidence type="ECO:0000256" key="2">
    <source>
        <dbReference type="ARBA" id="ARBA00022679"/>
    </source>
</evidence>
<feature type="region of interest" description="Disordered" evidence="4">
    <location>
        <begin position="87"/>
        <end position="157"/>
    </location>
</feature>
<dbReference type="SMART" id="SM00825">
    <property type="entry name" value="PKS_KS"/>
    <property type="match status" value="1"/>
</dbReference>
<dbReference type="KEGG" id="hcu:MUN79_14915"/>
<accession>A0A8T9QJP5</accession>
<dbReference type="GO" id="GO:0006633">
    <property type="term" value="P:fatty acid biosynthetic process"/>
    <property type="evidence" value="ECO:0007669"/>
    <property type="project" value="TreeGrafter"/>
</dbReference>
<dbReference type="GO" id="GO:0004315">
    <property type="term" value="F:3-oxoacyl-[acyl-carrier-protein] synthase activity"/>
    <property type="evidence" value="ECO:0007669"/>
    <property type="project" value="TreeGrafter"/>
</dbReference>
<dbReference type="InterPro" id="IPR000794">
    <property type="entry name" value="Beta-ketoacyl_synthase"/>
</dbReference>
<comment type="similarity">
    <text evidence="1 3">Belongs to the thiolase-like superfamily. Beta-ketoacyl-ACP synthases family.</text>
</comment>
<gene>
    <name evidence="6" type="ORF">MUN79_14915</name>
</gene>